<dbReference type="Pfam" id="PF08263">
    <property type="entry name" value="LRRNT_2"/>
    <property type="match status" value="1"/>
</dbReference>
<dbReference type="Proteomes" id="UP001418222">
    <property type="component" value="Unassembled WGS sequence"/>
</dbReference>
<dbReference type="EMBL" id="JBBWWQ010000002">
    <property type="protein sequence ID" value="KAK8954183.1"/>
    <property type="molecule type" value="Genomic_DNA"/>
</dbReference>
<feature type="signal peptide" evidence="3">
    <location>
        <begin position="1"/>
        <end position="19"/>
    </location>
</feature>
<dbReference type="AlphaFoldDB" id="A0AAP0C087"/>
<dbReference type="InterPro" id="IPR013210">
    <property type="entry name" value="LRR_N_plant-typ"/>
</dbReference>
<comment type="caution">
    <text evidence="5">The sequence shown here is derived from an EMBL/GenBank/DDBJ whole genome shotgun (WGS) entry which is preliminary data.</text>
</comment>
<evidence type="ECO:0000256" key="3">
    <source>
        <dbReference type="SAM" id="SignalP"/>
    </source>
</evidence>
<reference evidence="5 6" key="1">
    <citation type="journal article" date="2022" name="Nat. Plants">
        <title>Genomes of leafy and leafless Platanthera orchids illuminate the evolution of mycoheterotrophy.</title>
        <authorList>
            <person name="Li M.H."/>
            <person name="Liu K.W."/>
            <person name="Li Z."/>
            <person name="Lu H.C."/>
            <person name="Ye Q.L."/>
            <person name="Zhang D."/>
            <person name="Wang J.Y."/>
            <person name="Li Y.F."/>
            <person name="Zhong Z.M."/>
            <person name="Liu X."/>
            <person name="Yu X."/>
            <person name="Liu D.K."/>
            <person name="Tu X.D."/>
            <person name="Liu B."/>
            <person name="Hao Y."/>
            <person name="Liao X.Y."/>
            <person name="Jiang Y.T."/>
            <person name="Sun W.H."/>
            <person name="Chen J."/>
            <person name="Chen Y.Q."/>
            <person name="Ai Y."/>
            <person name="Zhai J.W."/>
            <person name="Wu S.S."/>
            <person name="Zhou Z."/>
            <person name="Hsiao Y.Y."/>
            <person name="Wu W.L."/>
            <person name="Chen Y.Y."/>
            <person name="Lin Y.F."/>
            <person name="Hsu J.L."/>
            <person name="Li C.Y."/>
            <person name="Wang Z.W."/>
            <person name="Zhao X."/>
            <person name="Zhong W.Y."/>
            <person name="Ma X.K."/>
            <person name="Ma L."/>
            <person name="Huang J."/>
            <person name="Chen G.Z."/>
            <person name="Huang M.Z."/>
            <person name="Huang L."/>
            <person name="Peng D.H."/>
            <person name="Luo Y.B."/>
            <person name="Zou S.Q."/>
            <person name="Chen S.P."/>
            <person name="Lan S."/>
            <person name="Tsai W.C."/>
            <person name="Van de Peer Y."/>
            <person name="Liu Z.J."/>
        </authorList>
    </citation>
    <scope>NUCLEOTIDE SEQUENCE [LARGE SCALE GENOMIC DNA]</scope>
    <source>
        <strain evidence="5">Lor287</strain>
    </source>
</reference>
<evidence type="ECO:0000256" key="1">
    <source>
        <dbReference type="ARBA" id="ARBA00022614"/>
    </source>
</evidence>
<dbReference type="InterPro" id="IPR032675">
    <property type="entry name" value="LRR_dom_sf"/>
</dbReference>
<organism evidence="5 6">
    <name type="scientific">Platanthera zijinensis</name>
    <dbReference type="NCBI Taxonomy" id="2320716"/>
    <lineage>
        <taxon>Eukaryota</taxon>
        <taxon>Viridiplantae</taxon>
        <taxon>Streptophyta</taxon>
        <taxon>Embryophyta</taxon>
        <taxon>Tracheophyta</taxon>
        <taxon>Spermatophyta</taxon>
        <taxon>Magnoliopsida</taxon>
        <taxon>Liliopsida</taxon>
        <taxon>Asparagales</taxon>
        <taxon>Orchidaceae</taxon>
        <taxon>Orchidoideae</taxon>
        <taxon>Orchideae</taxon>
        <taxon>Orchidinae</taxon>
        <taxon>Platanthera</taxon>
    </lineage>
</organism>
<keyword evidence="6" id="KW-1185">Reference proteome</keyword>
<keyword evidence="3" id="KW-0732">Signal</keyword>
<dbReference type="Gene3D" id="3.80.10.10">
    <property type="entry name" value="Ribonuclease Inhibitor"/>
    <property type="match status" value="1"/>
</dbReference>
<evidence type="ECO:0000313" key="6">
    <source>
        <dbReference type="Proteomes" id="UP001418222"/>
    </source>
</evidence>
<accession>A0AAP0C087</accession>
<feature type="domain" description="Leucine-rich repeat-containing N-terminal plant-type" evidence="4">
    <location>
        <begin position="32"/>
        <end position="70"/>
    </location>
</feature>
<dbReference type="PROSITE" id="PS51257">
    <property type="entry name" value="PROKAR_LIPOPROTEIN"/>
    <property type="match status" value="1"/>
</dbReference>
<evidence type="ECO:0000313" key="5">
    <source>
        <dbReference type="EMBL" id="KAK8954183.1"/>
    </source>
</evidence>
<proteinExistence type="predicted"/>
<feature type="chain" id="PRO_5042932124" description="Leucine-rich repeat-containing N-terminal plant-type domain-containing protein" evidence="3">
    <location>
        <begin position="20"/>
        <end position="110"/>
    </location>
</feature>
<evidence type="ECO:0000256" key="2">
    <source>
        <dbReference type="ARBA" id="ARBA00022737"/>
    </source>
</evidence>
<keyword evidence="2" id="KW-0677">Repeat</keyword>
<evidence type="ECO:0000259" key="4">
    <source>
        <dbReference type="Pfam" id="PF08263"/>
    </source>
</evidence>
<keyword evidence="1" id="KW-0433">Leucine-rich repeat</keyword>
<name>A0AAP0C087_9ASPA</name>
<gene>
    <name evidence="5" type="ORF">KSP39_PZI002876</name>
</gene>
<sequence length="110" mass="12461">MRLAWYWVCGIFTARIIIASHHSSSSCPLEHKQALLQFKNMLTASYLPDELSSWNLSSDGCCSWAHVNCDLQSPLKPVIELHLSYIIRPTHLNISLEVLLPLSYTKPVLP</sequence>
<protein>
    <recommendedName>
        <fullName evidence="4">Leucine-rich repeat-containing N-terminal plant-type domain-containing protein</fullName>
    </recommendedName>
</protein>